<dbReference type="InterPro" id="IPR000595">
    <property type="entry name" value="cNMP-bd_dom"/>
</dbReference>
<dbReference type="PROSITE" id="PS51379">
    <property type="entry name" value="4FE4S_FER_2"/>
    <property type="match status" value="1"/>
</dbReference>
<feature type="domain" description="Sigma-54 factor interaction" evidence="5">
    <location>
        <begin position="184"/>
        <end position="413"/>
    </location>
</feature>
<feature type="transmembrane region" description="Helical" evidence="3">
    <location>
        <begin position="857"/>
        <end position="876"/>
    </location>
</feature>
<dbReference type="SUPFAM" id="SSF52540">
    <property type="entry name" value="P-loop containing nucleoside triphosphate hydrolases"/>
    <property type="match status" value="1"/>
</dbReference>
<reference evidence="7 8" key="1">
    <citation type="submission" date="2016-12" db="EMBL/GenBank/DDBJ databases">
        <authorList>
            <person name="Song W.-J."/>
            <person name="Kurnit D.M."/>
        </authorList>
    </citation>
    <scope>NUCLEOTIDE SEQUENCE [LARGE SCALE GENOMIC DNA]</scope>
    <source>
        <strain evidence="7 8">DSM 18488</strain>
    </source>
</reference>
<feature type="transmembrane region" description="Helical" evidence="3">
    <location>
        <begin position="731"/>
        <end position="752"/>
    </location>
</feature>
<keyword evidence="3" id="KW-0812">Transmembrane</keyword>
<dbReference type="Gene3D" id="3.40.50.300">
    <property type="entry name" value="P-loop containing nucleotide triphosphate hydrolases"/>
    <property type="match status" value="1"/>
</dbReference>
<dbReference type="Pfam" id="PF25601">
    <property type="entry name" value="AAA_lid_14"/>
    <property type="match status" value="1"/>
</dbReference>
<feature type="transmembrane region" description="Helical" evidence="3">
    <location>
        <begin position="539"/>
        <end position="560"/>
    </location>
</feature>
<dbReference type="RefSeq" id="WP_073613762.1">
    <property type="nucleotide sequence ID" value="NZ_FRFE01000011.1"/>
</dbReference>
<organism evidence="7 8">
    <name type="scientific">Desulfopila aestuarii DSM 18488</name>
    <dbReference type="NCBI Taxonomy" id="1121416"/>
    <lineage>
        <taxon>Bacteria</taxon>
        <taxon>Pseudomonadati</taxon>
        <taxon>Thermodesulfobacteriota</taxon>
        <taxon>Desulfobulbia</taxon>
        <taxon>Desulfobulbales</taxon>
        <taxon>Desulfocapsaceae</taxon>
        <taxon>Desulfopila</taxon>
    </lineage>
</organism>
<evidence type="ECO:0000313" key="7">
    <source>
        <dbReference type="EMBL" id="SHO48788.1"/>
    </source>
</evidence>
<evidence type="ECO:0000259" key="5">
    <source>
        <dbReference type="PROSITE" id="PS50045"/>
    </source>
</evidence>
<keyword evidence="3" id="KW-0472">Membrane</keyword>
<evidence type="ECO:0000256" key="2">
    <source>
        <dbReference type="ARBA" id="ARBA00022840"/>
    </source>
</evidence>
<dbReference type="GO" id="GO:0005524">
    <property type="term" value="F:ATP binding"/>
    <property type="evidence" value="ECO:0007669"/>
    <property type="project" value="UniProtKB-KW"/>
</dbReference>
<dbReference type="InterPro" id="IPR017896">
    <property type="entry name" value="4Fe4S_Fe-S-bd"/>
</dbReference>
<dbReference type="Proteomes" id="UP000184603">
    <property type="component" value="Unassembled WGS sequence"/>
</dbReference>
<dbReference type="STRING" id="1121416.SAMN02745220_02467"/>
<dbReference type="CDD" id="cd00009">
    <property type="entry name" value="AAA"/>
    <property type="match status" value="1"/>
</dbReference>
<dbReference type="Gene3D" id="1.10.8.60">
    <property type="match status" value="1"/>
</dbReference>
<name>A0A1M7Y8D6_9BACT</name>
<proteinExistence type="predicted"/>
<evidence type="ECO:0000259" key="6">
    <source>
        <dbReference type="PROSITE" id="PS51379"/>
    </source>
</evidence>
<dbReference type="Gene3D" id="2.60.120.10">
    <property type="entry name" value="Jelly Rolls"/>
    <property type="match status" value="1"/>
</dbReference>
<feature type="transmembrane region" description="Helical" evidence="3">
    <location>
        <begin position="566"/>
        <end position="585"/>
    </location>
</feature>
<keyword evidence="8" id="KW-1185">Reference proteome</keyword>
<dbReference type="InterPro" id="IPR014710">
    <property type="entry name" value="RmlC-like_jellyroll"/>
</dbReference>
<dbReference type="Pfam" id="PF00158">
    <property type="entry name" value="Sigma54_activat"/>
    <property type="match status" value="1"/>
</dbReference>
<keyword evidence="1" id="KW-0547">Nucleotide-binding</keyword>
<dbReference type="PANTHER" id="PTHR32071">
    <property type="entry name" value="TRANSCRIPTIONAL REGULATORY PROTEIN"/>
    <property type="match status" value="1"/>
</dbReference>
<evidence type="ECO:0000313" key="8">
    <source>
        <dbReference type="Proteomes" id="UP000184603"/>
    </source>
</evidence>
<dbReference type="PROSITE" id="PS50042">
    <property type="entry name" value="CNMP_BINDING_3"/>
    <property type="match status" value="1"/>
</dbReference>
<dbReference type="Pfam" id="PF00027">
    <property type="entry name" value="cNMP_binding"/>
    <property type="match status" value="1"/>
</dbReference>
<dbReference type="CDD" id="cd00038">
    <property type="entry name" value="CAP_ED"/>
    <property type="match status" value="1"/>
</dbReference>
<dbReference type="InterPro" id="IPR002078">
    <property type="entry name" value="Sigma_54_int"/>
</dbReference>
<dbReference type="AlphaFoldDB" id="A0A1M7Y8D6"/>
<evidence type="ECO:0000259" key="4">
    <source>
        <dbReference type="PROSITE" id="PS50042"/>
    </source>
</evidence>
<evidence type="ECO:0000256" key="3">
    <source>
        <dbReference type="SAM" id="Phobius"/>
    </source>
</evidence>
<evidence type="ECO:0000256" key="1">
    <source>
        <dbReference type="ARBA" id="ARBA00022741"/>
    </source>
</evidence>
<sequence length="877" mass="99614">MKKQQIAEHLRYSILFSDISLTDLEKFADSCRVKIVEEGDYIYHQGEASDLFYIVAHGEAELVVEREDGVSMVVGRIGQGGHFGEAGILTGKPRSVSTRALFDMVLICFEPRIFRSVLLANHLIQKKFDAVLAERLRVAYLDQANTARGSDLSDRSSADDVILFRQRNLSQIQLRRLEKRNSGTVHESKTARQAQAVINSFSASNDPYLLTGEPGTGKKIMARQIHLESRRAQGPYVEFDFREHDAMLLEKKLFGSKHSTSPFCQAHQASVFEEGYGGTIVLNHIRLMPPAIQRKVVRAIESSTFSHVDSDTPIAMQSRVVFISIYDIESLESSGKIIPELLEIFKRQKYHVPPLREHKRDLPRLIEHYLARFSREYGRSILKVSPQTLGNLMNYDWPGNLTELSSVIRRAVMLAKKDEIISDHILLGLPKTEGKWEFNILRIPFFKRFLNSNKFPTVPQYFVGFVIAVTVLALFIGPHEPEKNIGLIMSWSIGWPLLFFSFFFFARTWCSVCTLAMPGKHLQNLFKPQRSTPQFIKDYSGWIMAVLCIGVLWVEIVWNAYSDPLLTGWIILAVTIGSSISSVFYSRRMWCRYLCPLGAINAIFAMPAIIELRSNRHVCLNRCTEHNCFGGGEVKGGCPMFRHPYLVDNNRDCIICGDCIKNCNNSSVHLNLRLAPQELWSLETPRKADSFLIVALGAIFFPFALHGEFSWLVEWITNQVAAIGITLPEALARSIFFFMLILVFQLGYYLMVQVQSWYAAMDRTFLLPMLGYGFIPLILGGYMAVYFEYFVREAARIVPAVQEMLGWPVTAEAGRLLSPDSTYVLQLFTIIGGLFAAMYATYRIIDRVLVGEEVRPRSLMIPFSFLIAMAGLFMFMV</sequence>
<dbReference type="SMART" id="SM00100">
    <property type="entry name" value="cNMP"/>
    <property type="match status" value="1"/>
</dbReference>
<keyword evidence="2" id="KW-0067">ATP-binding</keyword>
<feature type="domain" description="4Fe-4S ferredoxin-type" evidence="6">
    <location>
        <begin position="643"/>
        <end position="673"/>
    </location>
</feature>
<dbReference type="InterPro" id="IPR018490">
    <property type="entry name" value="cNMP-bd_dom_sf"/>
</dbReference>
<feature type="transmembrane region" description="Helical" evidence="3">
    <location>
        <begin position="458"/>
        <end position="477"/>
    </location>
</feature>
<dbReference type="GO" id="GO:0006355">
    <property type="term" value="P:regulation of DNA-templated transcription"/>
    <property type="evidence" value="ECO:0007669"/>
    <property type="project" value="InterPro"/>
</dbReference>
<dbReference type="InterPro" id="IPR058031">
    <property type="entry name" value="AAA_lid_NorR"/>
</dbReference>
<feature type="transmembrane region" description="Helical" evidence="3">
    <location>
        <begin position="764"/>
        <end position="787"/>
    </location>
</feature>
<dbReference type="InterPro" id="IPR027417">
    <property type="entry name" value="P-loop_NTPase"/>
</dbReference>
<keyword evidence="3" id="KW-1133">Transmembrane helix</keyword>
<feature type="transmembrane region" description="Helical" evidence="3">
    <location>
        <begin position="691"/>
        <end position="711"/>
    </location>
</feature>
<accession>A0A1M7Y8D6</accession>
<dbReference type="EMBL" id="FRFE01000011">
    <property type="protein sequence ID" value="SHO48788.1"/>
    <property type="molecule type" value="Genomic_DNA"/>
</dbReference>
<dbReference type="PROSITE" id="PS50045">
    <property type="entry name" value="SIGMA54_INTERACT_4"/>
    <property type="match status" value="1"/>
</dbReference>
<dbReference type="Pfam" id="PF12801">
    <property type="entry name" value="Fer4_5"/>
    <property type="match status" value="1"/>
</dbReference>
<dbReference type="SUPFAM" id="SSF51206">
    <property type="entry name" value="cAMP-binding domain-like"/>
    <property type="match status" value="1"/>
</dbReference>
<feature type="transmembrane region" description="Helical" evidence="3">
    <location>
        <begin position="823"/>
        <end position="845"/>
    </location>
</feature>
<dbReference type="OrthoDB" id="9784262at2"/>
<gene>
    <name evidence="7" type="ORF">SAMN02745220_02467</name>
</gene>
<feature type="domain" description="Cyclic nucleotide-binding" evidence="4">
    <location>
        <begin position="15"/>
        <end position="135"/>
    </location>
</feature>
<protein>
    <submittedName>
        <fullName evidence="7">4Fe-4S binding domain-containing protein</fullName>
    </submittedName>
</protein>